<organism evidence="1 2">
    <name type="scientific">Sousa chinensis</name>
    <name type="common">Indo-pacific humpbacked dolphin</name>
    <name type="synonym">Steno chinensis</name>
    <dbReference type="NCBI Taxonomy" id="103600"/>
    <lineage>
        <taxon>Eukaryota</taxon>
        <taxon>Metazoa</taxon>
        <taxon>Chordata</taxon>
        <taxon>Craniata</taxon>
        <taxon>Vertebrata</taxon>
        <taxon>Euteleostomi</taxon>
        <taxon>Mammalia</taxon>
        <taxon>Eutheria</taxon>
        <taxon>Laurasiatheria</taxon>
        <taxon>Artiodactyla</taxon>
        <taxon>Whippomorpha</taxon>
        <taxon>Cetacea</taxon>
        <taxon>Odontoceti</taxon>
        <taxon>Delphinidae</taxon>
        <taxon>Sousa</taxon>
    </lineage>
</organism>
<proteinExistence type="predicted"/>
<comment type="caution">
    <text evidence="1">The sequence shown here is derived from an EMBL/GenBank/DDBJ whole genome shotgun (WGS) entry which is preliminary data.</text>
</comment>
<dbReference type="EMBL" id="QWLN02000859">
    <property type="protein sequence ID" value="TEA41816.1"/>
    <property type="molecule type" value="Genomic_DNA"/>
</dbReference>
<dbReference type="AlphaFoldDB" id="A0A484H2Y3"/>
<keyword evidence="2" id="KW-1185">Reference proteome</keyword>
<evidence type="ECO:0000313" key="1">
    <source>
        <dbReference type="EMBL" id="TEA41816.1"/>
    </source>
</evidence>
<feature type="non-terminal residue" evidence="1">
    <location>
        <position position="1"/>
    </location>
</feature>
<evidence type="ECO:0000313" key="2">
    <source>
        <dbReference type="Proteomes" id="UP000295264"/>
    </source>
</evidence>
<dbReference type="Proteomes" id="UP000295264">
    <property type="component" value="Unassembled WGS sequence"/>
</dbReference>
<accession>A0A484H2Y3</accession>
<reference evidence="1 2" key="1">
    <citation type="journal article" date="2018" name="Genomics">
        <title>Molecular footprints of inshore aquatic adaptation in Indo-Pacific humpback dolphin (Sousa chinensis).</title>
        <authorList>
            <person name="Ming Y."/>
            <person name="Jian J."/>
            <person name="Yu F."/>
            <person name="Yu X."/>
            <person name="Wang J."/>
            <person name="Liu W."/>
        </authorList>
    </citation>
    <scope>NUCLEOTIDE SEQUENCE [LARGE SCALE GENOMIC DNA]</scope>
    <source>
        <strain evidence="1">MY-2018</strain>
        <tissue evidence="1">Skin</tissue>
    </source>
</reference>
<sequence length="45" mass="5345">YKCRHIISISHITPSHLFPPQIWMSFAFKILTHWSPRDSSTHNLI</sequence>
<protein>
    <submittedName>
        <fullName evidence="1">Uncharacterized protein</fullName>
    </submittedName>
</protein>
<gene>
    <name evidence="1" type="ORF">DBR06_SOUSAS2410065</name>
</gene>
<name>A0A484H2Y3_SOUCH</name>